<evidence type="ECO:0000259" key="6">
    <source>
        <dbReference type="Pfam" id="PF08281"/>
    </source>
</evidence>
<comment type="caution">
    <text evidence="7">The sequence shown here is derived from an EMBL/GenBank/DDBJ whole genome shotgun (WGS) entry which is preliminary data.</text>
</comment>
<dbReference type="GO" id="GO:0006352">
    <property type="term" value="P:DNA-templated transcription initiation"/>
    <property type="evidence" value="ECO:0007669"/>
    <property type="project" value="InterPro"/>
</dbReference>
<dbReference type="Pfam" id="PF08281">
    <property type="entry name" value="Sigma70_r4_2"/>
    <property type="match status" value="1"/>
</dbReference>
<proteinExistence type="inferred from homology"/>
<dbReference type="InterPro" id="IPR039425">
    <property type="entry name" value="RNA_pol_sigma-70-like"/>
</dbReference>
<evidence type="ECO:0000256" key="2">
    <source>
        <dbReference type="ARBA" id="ARBA00023015"/>
    </source>
</evidence>
<dbReference type="NCBIfam" id="TIGR02937">
    <property type="entry name" value="sigma70-ECF"/>
    <property type="match status" value="1"/>
</dbReference>
<dbReference type="InterPro" id="IPR013324">
    <property type="entry name" value="RNA_pol_sigma_r3/r4-like"/>
</dbReference>
<organism evidence="7 8">
    <name type="scientific">Flavobacterium cyanobacteriorum</name>
    <dbReference type="NCBI Taxonomy" id="2022802"/>
    <lineage>
        <taxon>Bacteria</taxon>
        <taxon>Pseudomonadati</taxon>
        <taxon>Bacteroidota</taxon>
        <taxon>Flavobacteriia</taxon>
        <taxon>Flavobacteriales</taxon>
        <taxon>Flavobacteriaceae</taxon>
        <taxon>Flavobacterium</taxon>
    </lineage>
</organism>
<dbReference type="InterPro" id="IPR014284">
    <property type="entry name" value="RNA_pol_sigma-70_dom"/>
</dbReference>
<dbReference type="SUPFAM" id="SSF88946">
    <property type="entry name" value="Sigma2 domain of RNA polymerase sigma factors"/>
    <property type="match status" value="1"/>
</dbReference>
<dbReference type="Proteomes" id="UP000216605">
    <property type="component" value="Unassembled WGS sequence"/>
</dbReference>
<evidence type="ECO:0000256" key="3">
    <source>
        <dbReference type="ARBA" id="ARBA00023082"/>
    </source>
</evidence>
<dbReference type="InterPro" id="IPR036388">
    <property type="entry name" value="WH-like_DNA-bd_sf"/>
</dbReference>
<dbReference type="InterPro" id="IPR013249">
    <property type="entry name" value="RNA_pol_sigma70_r4_t2"/>
</dbReference>
<dbReference type="Gene3D" id="1.10.1740.10">
    <property type="match status" value="1"/>
</dbReference>
<dbReference type="OrthoDB" id="1160671at2"/>
<dbReference type="PANTHER" id="PTHR43133:SF51">
    <property type="entry name" value="RNA POLYMERASE SIGMA FACTOR"/>
    <property type="match status" value="1"/>
</dbReference>
<keyword evidence="3" id="KW-0731">Sigma factor</keyword>
<dbReference type="GO" id="GO:0003677">
    <property type="term" value="F:DNA binding"/>
    <property type="evidence" value="ECO:0007669"/>
    <property type="project" value="InterPro"/>
</dbReference>
<protein>
    <submittedName>
        <fullName evidence="7">RNA polymerase subunit sigma</fullName>
    </submittedName>
</protein>
<dbReference type="Pfam" id="PF04542">
    <property type="entry name" value="Sigma70_r2"/>
    <property type="match status" value="1"/>
</dbReference>
<evidence type="ECO:0000256" key="1">
    <source>
        <dbReference type="ARBA" id="ARBA00010641"/>
    </source>
</evidence>
<keyword evidence="4" id="KW-0804">Transcription</keyword>
<evidence type="ECO:0000256" key="4">
    <source>
        <dbReference type="ARBA" id="ARBA00023163"/>
    </source>
</evidence>
<accession>A0A255ZVX5</accession>
<comment type="similarity">
    <text evidence="1">Belongs to the sigma-70 factor family. ECF subfamily.</text>
</comment>
<dbReference type="InterPro" id="IPR007627">
    <property type="entry name" value="RNA_pol_sigma70_r2"/>
</dbReference>
<reference evidence="7 8" key="1">
    <citation type="submission" date="2017-07" db="EMBL/GenBank/DDBJ databases">
        <title>Flavobacterium cyanobacteriorum sp. nov., isolated from cyanobacterial aggregates in a eutrophic lake.</title>
        <authorList>
            <person name="Cai H."/>
        </authorList>
    </citation>
    <scope>NUCLEOTIDE SEQUENCE [LARGE SCALE GENOMIC DNA]</scope>
    <source>
        <strain evidence="7 8">TH021</strain>
    </source>
</reference>
<name>A0A255ZVX5_9FLAO</name>
<dbReference type="PANTHER" id="PTHR43133">
    <property type="entry name" value="RNA POLYMERASE ECF-TYPE SIGMA FACTO"/>
    <property type="match status" value="1"/>
</dbReference>
<dbReference type="InterPro" id="IPR013325">
    <property type="entry name" value="RNA_pol_sigma_r2"/>
</dbReference>
<keyword evidence="8" id="KW-1185">Reference proteome</keyword>
<sequence>MANRLTKLEHLKETDNLIERCRQGSRNAQFELYNKYYKAMYNTALRIVKDAHWAEDIMQESFLKAFTKIDSYKGEVSFGAWLKKIVVNHSLDNYKKINKVTLEPLDDVLYKVEDAGPGEEAKIDFLQMQMHQVMAAIQSLKENYRLVLTLLFIEGYDQEEICEILKINPGNCRTMISRAKESLLKKLSVYEYR</sequence>
<keyword evidence="2" id="KW-0805">Transcription regulation</keyword>
<dbReference type="EMBL" id="NOXV01000136">
    <property type="protein sequence ID" value="OYQ45561.1"/>
    <property type="molecule type" value="Genomic_DNA"/>
</dbReference>
<evidence type="ECO:0000313" key="8">
    <source>
        <dbReference type="Proteomes" id="UP000216605"/>
    </source>
</evidence>
<dbReference type="GO" id="GO:0016987">
    <property type="term" value="F:sigma factor activity"/>
    <property type="evidence" value="ECO:0007669"/>
    <property type="project" value="UniProtKB-KW"/>
</dbReference>
<dbReference type="Gene3D" id="1.10.10.10">
    <property type="entry name" value="Winged helix-like DNA-binding domain superfamily/Winged helix DNA-binding domain"/>
    <property type="match status" value="1"/>
</dbReference>
<gene>
    <name evidence="7" type="ORF">CHU92_01910</name>
</gene>
<evidence type="ECO:0000259" key="5">
    <source>
        <dbReference type="Pfam" id="PF04542"/>
    </source>
</evidence>
<dbReference type="AlphaFoldDB" id="A0A255ZVX5"/>
<feature type="domain" description="RNA polymerase sigma-70 region 2" evidence="5">
    <location>
        <begin position="32"/>
        <end position="96"/>
    </location>
</feature>
<dbReference type="CDD" id="cd06171">
    <property type="entry name" value="Sigma70_r4"/>
    <property type="match status" value="1"/>
</dbReference>
<dbReference type="SUPFAM" id="SSF88659">
    <property type="entry name" value="Sigma3 and sigma4 domains of RNA polymerase sigma factors"/>
    <property type="match status" value="1"/>
</dbReference>
<feature type="domain" description="RNA polymerase sigma factor 70 region 4 type 2" evidence="6">
    <location>
        <begin position="132"/>
        <end position="183"/>
    </location>
</feature>
<evidence type="ECO:0000313" key="7">
    <source>
        <dbReference type="EMBL" id="OYQ45561.1"/>
    </source>
</evidence>